<accession>X1K1V9</accession>
<organism evidence="1">
    <name type="scientific">marine sediment metagenome</name>
    <dbReference type="NCBI Taxonomy" id="412755"/>
    <lineage>
        <taxon>unclassified sequences</taxon>
        <taxon>metagenomes</taxon>
        <taxon>ecological metagenomes</taxon>
    </lineage>
</organism>
<dbReference type="Pfam" id="PF14100">
    <property type="entry name" value="DUF6807"/>
    <property type="match status" value="1"/>
</dbReference>
<proteinExistence type="predicted"/>
<dbReference type="EMBL" id="BARU01041377">
    <property type="protein sequence ID" value="GAH87670.1"/>
    <property type="molecule type" value="Genomic_DNA"/>
</dbReference>
<comment type="caution">
    <text evidence="1">The sequence shown here is derived from an EMBL/GenBank/DDBJ whole genome shotgun (WGS) entry which is preliminary data.</text>
</comment>
<evidence type="ECO:0000313" key="1">
    <source>
        <dbReference type="EMBL" id="GAH87670.1"/>
    </source>
</evidence>
<protein>
    <submittedName>
        <fullName evidence="1">Uncharacterized protein</fullName>
    </submittedName>
</protein>
<gene>
    <name evidence="1" type="ORF">S03H2_63813</name>
</gene>
<sequence>MEKLKSVTAIFLLAIGFLTVSNPTSVENSTRITTEENFVSVHTDDRVLLRYHYRDVPFKPCVQQLFSPRGVNVLRDAPADHQHHHALMFAVSVDGVNFWEEQQAPGR</sequence>
<feature type="non-terminal residue" evidence="1">
    <location>
        <position position="107"/>
    </location>
</feature>
<name>X1K1V9_9ZZZZ</name>
<reference evidence="1" key="1">
    <citation type="journal article" date="2014" name="Front. Microbiol.">
        <title>High frequency of phylogenetically diverse reductive dehalogenase-homologous genes in deep subseafloor sedimentary metagenomes.</title>
        <authorList>
            <person name="Kawai M."/>
            <person name="Futagami T."/>
            <person name="Toyoda A."/>
            <person name="Takaki Y."/>
            <person name="Nishi S."/>
            <person name="Hori S."/>
            <person name="Arai W."/>
            <person name="Tsubouchi T."/>
            <person name="Morono Y."/>
            <person name="Uchiyama I."/>
            <person name="Ito T."/>
            <person name="Fujiyama A."/>
            <person name="Inagaki F."/>
            <person name="Takami H."/>
        </authorList>
    </citation>
    <scope>NUCLEOTIDE SEQUENCE</scope>
    <source>
        <strain evidence="1">Expedition CK06-06</strain>
    </source>
</reference>
<dbReference type="InterPro" id="IPR029475">
    <property type="entry name" value="DUF6807"/>
</dbReference>
<dbReference type="AlphaFoldDB" id="X1K1V9"/>